<dbReference type="PANTHER" id="PTHR15680:SF9">
    <property type="entry name" value="LARGE RIBOSOMAL SUBUNIT PROTEIN BL19M"/>
    <property type="match status" value="1"/>
</dbReference>
<dbReference type="AlphaFoldDB" id="A0A1F4T6L7"/>
<name>A0A1F4T6L7_UNCSA</name>
<dbReference type="NCBIfam" id="TIGR01024">
    <property type="entry name" value="rplS_bact"/>
    <property type="match status" value="1"/>
</dbReference>
<dbReference type="SUPFAM" id="SSF50104">
    <property type="entry name" value="Translation proteins SH3-like domain"/>
    <property type="match status" value="1"/>
</dbReference>
<evidence type="ECO:0000256" key="3">
    <source>
        <dbReference type="ARBA" id="ARBA00022980"/>
    </source>
</evidence>
<dbReference type="Pfam" id="PF01245">
    <property type="entry name" value="Ribosomal_L19"/>
    <property type="match status" value="1"/>
</dbReference>
<dbReference type="HAMAP" id="MF_00402">
    <property type="entry name" value="Ribosomal_bL19"/>
    <property type="match status" value="1"/>
</dbReference>
<evidence type="ECO:0000313" key="9">
    <source>
        <dbReference type="Proteomes" id="UP000178602"/>
    </source>
</evidence>
<dbReference type="Gene3D" id="2.30.30.790">
    <property type="match status" value="1"/>
</dbReference>
<evidence type="ECO:0000256" key="6">
    <source>
        <dbReference type="HAMAP-Rule" id="MF_00402"/>
    </source>
</evidence>
<dbReference type="PIRSF" id="PIRSF002191">
    <property type="entry name" value="Ribosomal_L19"/>
    <property type="match status" value="1"/>
</dbReference>
<dbReference type="PRINTS" id="PR00061">
    <property type="entry name" value="RIBOSOMALL19"/>
</dbReference>
<comment type="function">
    <text evidence="1 6 7">This protein is located at the 30S-50S ribosomal subunit interface and may play a role in the structure and function of the aminoacyl-tRNA binding site.</text>
</comment>
<dbReference type="PANTHER" id="PTHR15680">
    <property type="entry name" value="RIBOSOMAL PROTEIN L19"/>
    <property type="match status" value="1"/>
</dbReference>
<accession>A0A1F4T6L7</accession>
<dbReference type="Proteomes" id="UP000178602">
    <property type="component" value="Unassembled WGS sequence"/>
</dbReference>
<evidence type="ECO:0000256" key="4">
    <source>
        <dbReference type="ARBA" id="ARBA00023274"/>
    </source>
</evidence>
<sequence>MSVIQEIENSTKRKIQNFKVGDTVKVFSKIIEGGKERVQGFEGIVLKLSGVGARKNFTVRKIVQGVGVERTFPMNSPKIDHVDLLRSGKTRRAKLYYLRKRIGSRAIRVEEGVAESAQA</sequence>
<dbReference type="InterPro" id="IPR038657">
    <property type="entry name" value="Ribosomal_bL19_sf"/>
</dbReference>
<evidence type="ECO:0000256" key="7">
    <source>
        <dbReference type="RuleBase" id="RU000559"/>
    </source>
</evidence>
<evidence type="ECO:0000256" key="2">
    <source>
        <dbReference type="ARBA" id="ARBA00005781"/>
    </source>
</evidence>
<evidence type="ECO:0000256" key="5">
    <source>
        <dbReference type="ARBA" id="ARBA00035171"/>
    </source>
</evidence>
<dbReference type="InterPro" id="IPR018257">
    <property type="entry name" value="Ribosomal_bL19_CS"/>
</dbReference>
<comment type="similarity">
    <text evidence="2 6 7">Belongs to the bacterial ribosomal protein bL19 family.</text>
</comment>
<organism evidence="8 9">
    <name type="scientific">candidate division WOR-1 bacterium RIFOXYC12_FULL_54_18</name>
    <dbReference type="NCBI Taxonomy" id="1802584"/>
    <lineage>
        <taxon>Bacteria</taxon>
        <taxon>Bacillati</taxon>
        <taxon>Saganbacteria</taxon>
    </lineage>
</organism>
<comment type="caution">
    <text evidence="8">The sequence shown here is derived from an EMBL/GenBank/DDBJ whole genome shotgun (WGS) entry which is preliminary data.</text>
</comment>
<gene>
    <name evidence="6" type="primary">rplS</name>
    <name evidence="8" type="ORF">A3K49_05175</name>
</gene>
<evidence type="ECO:0000256" key="1">
    <source>
        <dbReference type="ARBA" id="ARBA00002349"/>
    </source>
</evidence>
<dbReference type="PROSITE" id="PS01015">
    <property type="entry name" value="RIBOSOMAL_L19"/>
    <property type="match status" value="1"/>
</dbReference>
<keyword evidence="4 6" id="KW-0687">Ribonucleoprotein</keyword>
<reference evidence="8 9" key="1">
    <citation type="journal article" date="2016" name="Nat. Commun.">
        <title>Thousands of microbial genomes shed light on interconnected biogeochemical processes in an aquifer system.</title>
        <authorList>
            <person name="Anantharaman K."/>
            <person name="Brown C.T."/>
            <person name="Hug L.A."/>
            <person name="Sharon I."/>
            <person name="Castelle C.J."/>
            <person name="Probst A.J."/>
            <person name="Thomas B.C."/>
            <person name="Singh A."/>
            <person name="Wilkins M.J."/>
            <person name="Karaoz U."/>
            <person name="Brodie E.L."/>
            <person name="Williams K.H."/>
            <person name="Hubbard S.S."/>
            <person name="Banfield J.F."/>
        </authorList>
    </citation>
    <scope>NUCLEOTIDE SEQUENCE [LARGE SCALE GENOMIC DNA]</scope>
</reference>
<dbReference type="InterPro" id="IPR008991">
    <property type="entry name" value="Translation_prot_SH3-like_sf"/>
</dbReference>
<evidence type="ECO:0000313" key="8">
    <source>
        <dbReference type="EMBL" id="OGC28354.1"/>
    </source>
</evidence>
<dbReference type="GO" id="GO:0003735">
    <property type="term" value="F:structural constituent of ribosome"/>
    <property type="evidence" value="ECO:0007669"/>
    <property type="project" value="InterPro"/>
</dbReference>
<keyword evidence="3 6" id="KW-0689">Ribosomal protein</keyword>
<dbReference type="GO" id="GO:0006412">
    <property type="term" value="P:translation"/>
    <property type="evidence" value="ECO:0007669"/>
    <property type="project" value="UniProtKB-UniRule"/>
</dbReference>
<dbReference type="GO" id="GO:0022625">
    <property type="term" value="C:cytosolic large ribosomal subunit"/>
    <property type="evidence" value="ECO:0007669"/>
    <property type="project" value="TreeGrafter"/>
</dbReference>
<protein>
    <recommendedName>
        <fullName evidence="5 6">Large ribosomal subunit protein bL19</fullName>
    </recommendedName>
</protein>
<proteinExistence type="inferred from homology"/>
<dbReference type="EMBL" id="MEUG01000001">
    <property type="protein sequence ID" value="OGC28354.1"/>
    <property type="molecule type" value="Genomic_DNA"/>
</dbReference>
<dbReference type="InterPro" id="IPR001857">
    <property type="entry name" value="Ribosomal_bL19"/>
</dbReference>